<keyword evidence="3" id="KW-0378">Hydrolase</keyword>
<dbReference type="PANTHER" id="PTHR36435">
    <property type="entry name" value="SLR1288 PROTEIN"/>
    <property type="match status" value="1"/>
</dbReference>
<gene>
    <name evidence="3" type="ORF">ACFPU1_07430</name>
</gene>
<dbReference type="Pfam" id="PF02517">
    <property type="entry name" value="Rce1-like"/>
    <property type="match status" value="1"/>
</dbReference>
<dbReference type="InterPro" id="IPR003675">
    <property type="entry name" value="Rce1/LyrA-like_dom"/>
</dbReference>
<proteinExistence type="predicted"/>
<dbReference type="PANTHER" id="PTHR36435:SF1">
    <property type="entry name" value="CAAX AMINO TERMINAL PROTEASE FAMILY PROTEIN"/>
    <property type="match status" value="1"/>
</dbReference>
<feature type="transmembrane region" description="Helical" evidence="1">
    <location>
        <begin position="146"/>
        <end position="164"/>
    </location>
</feature>
<evidence type="ECO:0000256" key="1">
    <source>
        <dbReference type="SAM" id="Phobius"/>
    </source>
</evidence>
<comment type="caution">
    <text evidence="3">The sequence shown here is derived from an EMBL/GenBank/DDBJ whole genome shotgun (WGS) entry which is preliminary data.</text>
</comment>
<keyword evidence="1" id="KW-1133">Transmembrane helix</keyword>
<organism evidence="3 4">
    <name type="scientific">Thalassorhabdus alkalitolerans</name>
    <dbReference type="NCBI Taxonomy" id="2282697"/>
    <lineage>
        <taxon>Bacteria</taxon>
        <taxon>Bacillati</taxon>
        <taxon>Bacillota</taxon>
        <taxon>Bacilli</taxon>
        <taxon>Bacillales</taxon>
        <taxon>Bacillaceae</taxon>
        <taxon>Thalassorhabdus</taxon>
    </lineage>
</organism>
<dbReference type="EC" id="3.4.-.-" evidence="3"/>
<protein>
    <submittedName>
        <fullName evidence="3">CPBP family intramembrane glutamic endopeptidase</fullName>
        <ecNumber evidence="3">3.4.-.-</ecNumber>
    </submittedName>
</protein>
<evidence type="ECO:0000313" key="3">
    <source>
        <dbReference type="EMBL" id="MFC5712608.1"/>
    </source>
</evidence>
<keyword evidence="4" id="KW-1185">Reference proteome</keyword>
<evidence type="ECO:0000313" key="4">
    <source>
        <dbReference type="Proteomes" id="UP001596142"/>
    </source>
</evidence>
<evidence type="ECO:0000259" key="2">
    <source>
        <dbReference type="Pfam" id="PF02517"/>
    </source>
</evidence>
<sequence length="198" mass="22611">MERDITFKAVWAGFFIFIFIGFMILIFGMGDERWFYLLSLFGVENIFFELIAGIAGGGIFAGLTWLVYKFSRASFPKNEQTTLILQLMNKRFGIATIAWGAGVSEEFLFRGVLLGLLWIHFNEIWALLISSLVFMALHIPQYKGSLVMHTIVLMMGLFLGWLFIQTGTLWAPIMAHAVYNGVISYAIKYRILPIESER</sequence>
<name>A0ABW0YJM1_9BACI</name>
<feature type="transmembrane region" description="Helical" evidence="1">
    <location>
        <begin position="124"/>
        <end position="139"/>
    </location>
</feature>
<reference evidence="4" key="1">
    <citation type="journal article" date="2019" name="Int. J. Syst. Evol. Microbiol.">
        <title>The Global Catalogue of Microorganisms (GCM) 10K type strain sequencing project: providing services to taxonomists for standard genome sequencing and annotation.</title>
        <authorList>
            <consortium name="The Broad Institute Genomics Platform"/>
            <consortium name="The Broad Institute Genome Sequencing Center for Infectious Disease"/>
            <person name="Wu L."/>
            <person name="Ma J."/>
        </authorList>
    </citation>
    <scope>NUCLEOTIDE SEQUENCE [LARGE SCALE GENOMIC DNA]</scope>
    <source>
        <strain evidence="4">CECT 7184</strain>
    </source>
</reference>
<keyword evidence="1" id="KW-0812">Transmembrane</keyword>
<dbReference type="GO" id="GO:0016787">
    <property type="term" value="F:hydrolase activity"/>
    <property type="evidence" value="ECO:0007669"/>
    <property type="project" value="UniProtKB-KW"/>
</dbReference>
<accession>A0ABW0YJM1</accession>
<keyword evidence="1" id="KW-0472">Membrane</keyword>
<dbReference type="InterPro" id="IPR052710">
    <property type="entry name" value="CAAX_protease"/>
</dbReference>
<feature type="transmembrane region" description="Helical" evidence="1">
    <location>
        <begin position="50"/>
        <end position="71"/>
    </location>
</feature>
<dbReference type="RefSeq" id="WP_054634997.1">
    <property type="nucleotide sequence ID" value="NZ_JBHSOZ010000003.1"/>
</dbReference>
<feature type="domain" description="CAAX prenyl protease 2/Lysostaphin resistance protein A-like" evidence="2">
    <location>
        <begin position="93"/>
        <end position="181"/>
    </location>
</feature>
<dbReference type="Proteomes" id="UP001596142">
    <property type="component" value="Unassembled WGS sequence"/>
</dbReference>
<feature type="transmembrane region" description="Helical" evidence="1">
    <location>
        <begin position="9"/>
        <end position="30"/>
    </location>
</feature>
<dbReference type="EMBL" id="JBHSOZ010000003">
    <property type="protein sequence ID" value="MFC5712608.1"/>
    <property type="molecule type" value="Genomic_DNA"/>
</dbReference>